<proteinExistence type="predicted"/>
<dbReference type="KEGG" id="mai:MICA_1699"/>
<reference evidence="1 2" key="1">
    <citation type="journal article" date="2011" name="BMC Genomics">
        <title>Genomic insights into an obligate epibiotic bacterial predator: Micavibrio aeruginosavorus ARL-13.</title>
        <authorList>
            <person name="Wang Z."/>
            <person name="Kadouri D."/>
            <person name="Wu M."/>
        </authorList>
    </citation>
    <scope>NUCLEOTIDE SEQUENCE [LARGE SCALE GENOMIC DNA]</scope>
    <source>
        <strain evidence="1 2">ARL-13</strain>
    </source>
</reference>
<organism evidence="1 2">
    <name type="scientific">Micavibrio aeruginosavorus (strain ARL-13)</name>
    <dbReference type="NCBI Taxonomy" id="856793"/>
    <lineage>
        <taxon>Bacteria</taxon>
        <taxon>Pseudomonadati</taxon>
        <taxon>Bdellovibrionota</taxon>
        <taxon>Bdellovibrionia</taxon>
        <taxon>Bdellovibrionales</taxon>
        <taxon>Pseudobdellovibrionaceae</taxon>
        <taxon>Micavibrio</taxon>
    </lineage>
</organism>
<name>G2KRQ4_MICAA</name>
<dbReference type="Proteomes" id="UP000009286">
    <property type="component" value="Chromosome"/>
</dbReference>
<sequence>MDGPPWVAFSFSDKILQFPEDNRIHPQNGYRVAWLIPYN</sequence>
<dbReference type="HOGENOM" id="CLU_3312674_0_0_5"/>
<dbReference type="AlphaFoldDB" id="G2KRQ4"/>
<accession>G2KRQ4</accession>
<dbReference type="EMBL" id="CP002382">
    <property type="protein sequence ID" value="AEP10012.1"/>
    <property type="molecule type" value="Genomic_DNA"/>
</dbReference>
<evidence type="ECO:0000313" key="2">
    <source>
        <dbReference type="Proteomes" id="UP000009286"/>
    </source>
</evidence>
<protein>
    <submittedName>
        <fullName evidence="1">Uncharacterized protein</fullName>
    </submittedName>
</protein>
<gene>
    <name evidence="1" type="ordered locus">MICA_1699</name>
</gene>
<keyword evidence="2" id="KW-1185">Reference proteome</keyword>
<evidence type="ECO:0000313" key="1">
    <source>
        <dbReference type="EMBL" id="AEP10012.1"/>
    </source>
</evidence>